<proteinExistence type="predicted"/>
<dbReference type="EMBL" id="BPLR01015740">
    <property type="protein sequence ID" value="GIY78321.1"/>
    <property type="molecule type" value="Genomic_DNA"/>
</dbReference>
<gene>
    <name evidence="1" type="ORF">CEXT_390791</name>
</gene>
<dbReference type="AlphaFoldDB" id="A0AAV4W6D1"/>
<name>A0AAV4W6D1_CAEEX</name>
<comment type="caution">
    <text evidence="1">The sequence shown here is derived from an EMBL/GenBank/DDBJ whole genome shotgun (WGS) entry which is preliminary data.</text>
</comment>
<dbReference type="Proteomes" id="UP001054945">
    <property type="component" value="Unassembled WGS sequence"/>
</dbReference>
<organism evidence="1 2">
    <name type="scientific">Caerostris extrusa</name>
    <name type="common">Bark spider</name>
    <name type="synonym">Caerostris bankana</name>
    <dbReference type="NCBI Taxonomy" id="172846"/>
    <lineage>
        <taxon>Eukaryota</taxon>
        <taxon>Metazoa</taxon>
        <taxon>Ecdysozoa</taxon>
        <taxon>Arthropoda</taxon>
        <taxon>Chelicerata</taxon>
        <taxon>Arachnida</taxon>
        <taxon>Araneae</taxon>
        <taxon>Araneomorphae</taxon>
        <taxon>Entelegynae</taxon>
        <taxon>Araneoidea</taxon>
        <taxon>Araneidae</taxon>
        <taxon>Caerostris</taxon>
    </lineage>
</organism>
<reference evidence="1 2" key="1">
    <citation type="submission" date="2021-06" db="EMBL/GenBank/DDBJ databases">
        <title>Caerostris extrusa draft genome.</title>
        <authorList>
            <person name="Kono N."/>
            <person name="Arakawa K."/>
        </authorList>
    </citation>
    <scope>NUCLEOTIDE SEQUENCE [LARGE SCALE GENOMIC DNA]</scope>
</reference>
<keyword evidence="2" id="KW-1185">Reference proteome</keyword>
<evidence type="ECO:0000313" key="1">
    <source>
        <dbReference type="EMBL" id="GIY78321.1"/>
    </source>
</evidence>
<accession>A0AAV4W6D1</accession>
<evidence type="ECO:0000313" key="2">
    <source>
        <dbReference type="Proteomes" id="UP001054945"/>
    </source>
</evidence>
<sequence>MERSPRQATPLRDGKKKDRLVLNEMPSFSPTLHSMRAARADGKLDGMAVMPDEVAEILRKFQEAGQFHLAWNGQAVESFNPFHELMVLYSED</sequence>
<protein>
    <submittedName>
        <fullName evidence="1">Uncharacterized protein</fullName>
    </submittedName>
</protein>